<gene>
    <name evidence="1" type="ORF">FOA19_07685</name>
</gene>
<evidence type="ECO:0000313" key="1">
    <source>
        <dbReference type="EMBL" id="KAA3440521.1"/>
    </source>
</evidence>
<dbReference type="EMBL" id="VKKY01000001">
    <property type="protein sequence ID" value="KAA3440521.1"/>
    <property type="molecule type" value="Genomic_DNA"/>
</dbReference>
<organism evidence="1 2">
    <name type="scientific">Rufibacter hautae</name>
    <dbReference type="NCBI Taxonomy" id="2595005"/>
    <lineage>
        <taxon>Bacteria</taxon>
        <taxon>Pseudomonadati</taxon>
        <taxon>Bacteroidota</taxon>
        <taxon>Cytophagia</taxon>
        <taxon>Cytophagales</taxon>
        <taxon>Hymenobacteraceae</taxon>
        <taxon>Rufibacter</taxon>
    </lineage>
</organism>
<dbReference type="Proteomes" id="UP000324133">
    <property type="component" value="Unassembled WGS sequence"/>
</dbReference>
<dbReference type="AlphaFoldDB" id="A0A5B6TJD7"/>
<comment type="caution">
    <text evidence="1">The sequence shown here is derived from an EMBL/GenBank/DDBJ whole genome shotgun (WGS) entry which is preliminary data.</text>
</comment>
<reference evidence="1 2" key="1">
    <citation type="submission" date="2019-07" db="EMBL/GenBank/DDBJ databases">
        <title>Rufibacter sp. nov., isolated from lake sediment.</title>
        <authorList>
            <person name="Qu J.-H."/>
        </authorList>
    </citation>
    <scope>NUCLEOTIDE SEQUENCE [LARGE SCALE GENOMIC DNA]</scope>
    <source>
        <strain evidence="1 2">NBS58-1</strain>
    </source>
</reference>
<protein>
    <submittedName>
        <fullName evidence="1">Uncharacterized protein</fullName>
    </submittedName>
</protein>
<accession>A0A5B6TJD7</accession>
<sequence>MKPSSTILIFLFLTISTVGFCQDYKKLIEKQFISYNSLIIAKEFEKSMDYVPTDVFELVPKAQMIKAMEMTFNNSEMEFELNTPEIIEISDAEKIGNRFYSHLHYSSLMKIKLKSDNEEETKDEQTQRMNLTKMGLQQAFGFKNVLHDEKTGFYEIVVEKQAYAISVDGKTDWKFLVVEKKQKPFLDKLLPNQLIDKI</sequence>
<proteinExistence type="predicted"/>
<dbReference type="OrthoDB" id="982449at2"/>
<evidence type="ECO:0000313" key="2">
    <source>
        <dbReference type="Proteomes" id="UP000324133"/>
    </source>
</evidence>
<name>A0A5B6TJD7_9BACT</name>
<keyword evidence="2" id="KW-1185">Reference proteome</keyword>
<dbReference type="RefSeq" id="WP_149090152.1">
    <property type="nucleotide sequence ID" value="NZ_VKKY01000001.1"/>
</dbReference>